<dbReference type="EMBL" id="LN483124">
    <property type="protein sequence ID" value="CED82241.1"/>
    <property type="molecule type" value="Genomic_DNA"/>
</dbReference>
<keyword evidence="2" id="KW-0472">Membrane</keyword>
<dbReference type="AlphaFoldDB" id="A0A0F7SLA7"/>
<keyword evidence="2" id="KW-0812">Transmembrane</keyword>
<sequence length="376" mass="43160">MLPIWTSKVSNHVKNRSNPPSPLLSSIRMLNLRILWLLLLGAFVPKLIYFLFSWSQSPSPPPFLVKPSKFLPPPPLPPSPSYYPPAKNDRSDAIPNVVHYVYGYKSQGVEEEEGELLPYYSYLAIRSAIVNLQPDEIHFHYKYKPRGPFWDLLEPHLTLLETPAPDEIYGRKLEHFAHKSDVIRLQALQHTGGIYLDIDVFVTRSFAPLLPFHMVMAMEASPNSDRPPLDPEGLCNAVILSRKGERFLERWLESYKDFDGGDWAGLSVRKPWALARRYPNELTVLNERAFFWPLWEGSGTESRIRYVHEESLHSFEQSGQFTYHAWESLAMNYLGALTPESVRASQSSFGKLVQAFVTDNDDVAYEKWRQLKGIGN</sequence>
<accession>A0A0F7SLA7</accession>
<dbReference type="SUPFAM" id="SSF53448">
    <property type="entry name" value="Nucleotide-diphospho-sugar transferases"/>
    <property type="match status" value="1"/>
</dbReference>
<dbReference type="InterPro" id="IPR029044">
    <property type="entry name" value="Nucleotide-diphossugar_trans"/>
</dbReference>
<reference evidence="3" key="1">
    <citation type="submission" date="2014-08" db="EMBL/GenBank/DDBJ databases">
        <authorList>
            <person name="Sharma Rahul"/>
            <person name="Thines Marco"/>
        </authorList>
    </citation>
    <scope>NUCLEOTIDE SEQUENCE</scope>
</reference>
<name>A0A0F7SLA7_PHARH</name>
<evidence type="ECO:0000256" key="1">
    <source>
        <dbReference type="ARBA" id="ARBA00009003"/>
    </source>
</evidence>
<feature type="transmembrane region" description="Helical" evidence="2">
    <location>
        <begin position="34"/>
        <end position="54"/>
    </location>
</feature>
<dbReference type="PANTHER" id="PTHR46830">
    <property type="entry name" value="TRANSFERASE, PUTATIVE-RELATED"/>
    <property type="match status" value="1"/>
</dbReference>
<keyword evidence="3" id="KW-0808">Transferase</keyword>
<protein>
    <submittedName>
        <fullName evidence="3">Glycosyltransferase, DXD sugar-binding motif</fullName>
    </submittedName>
</protein>
<keyword evidence="2" id="KW-1133">Transmembrane helix</keyword>
<evidence type="ECO:0000313" key="3">
    <source>
        <dbReference type="EMBL" id="CED82241.1"/>
    </source>
</evidence>
<dbReference type="Gene3D" id="3.90.550.20">
    <property type="match status" value="1"/>
</dbReference>
<organism evidence="3">
    <name type="scientific">Phaffia rhodozyma</name>
    <name type="common">Yeast</name>
    <name type="synonym">Xanthophyllomyces dendrorhous</name>
    <dbReference type="NCBI Taxonomy" id="264483"/>
    <lineage>
        <taxon>Eukaryota</taxon>
        <taxon>Fungi</taxon>
        <taxon>Dikarya</taxon>
        <taxon>Basidiomycota</taxon>
        <taxon>Agaricomycotina</taxon>
        <taxon>Tremellomycetes</taxon>
        <taxon>Cystofilobasidiales</taxon>
        <taxon>Mrakiaceae</taxon>
        <taxon>Phaffia</taxon>
    </lineage>
</organism>
<dbReference type="PANTHER" id="PTHR46830:SF2">
    <property type="entry name" value="ALPHA-1,4-N-ACETYLGLUCOSAMINYLTRANSFERASE"/>
    <property type="match status" value="1"/>
</dbReference>
<dbReference type="Pfam" id="PF04488">
    <property type="entry name" value="Gly_transf_sug"/>
    <property type="match status" value="1"/>
</dbReference>
<dbReference type="InterPro" id="IPR007577">
    <property type="entry name" value="GlycoTrfase_DXD_sugar-bd_CS"/>
</dbReference>
<comment type="similarity">
    <text evidence="1">Belongs to the glycosyltransferase 32 family.</text>
</comment>
<dbReference type="GO" id="GO:0016740">
    <property type="term" value="F:transferase activity"/>
    <property type="evidence" value="ECO:0007669"/>
    <property type="project" value="UniProtKB-KW"/>
</dbReference>
<proteinExistence type="inferred from homology"/>
<evidence type="ECO:0000256" key="2">
    <source>
        <dbReference type="SAM" id="Phobius"/>
    </source>
</evidence>